<accession>A0A402AQB6</accession>
<keyword evidence="1" id="KW-0472">Membrane</keyword>
<reference evidence="3" key="1">
    <citation type="submission" date="2018-12" db="EMBL/GenBank/DDBJ databases">
        <title>Tengunoibacter tsumagoiensis gen. nov., sp. nov., Dictyobacter kobayashii sp. nov., D. alpinus sp. nov., and D. joshuensis sp. nov. and description of Dictyobacteraceae fam. nov. within the order Ktedonobacterales isolated from Tengu-no-mugimeshi.</title>
        <authorList>
            <person name="Wang C.M."/>
            <person name="Zheng Y."/>
            <person name="Sakai Y."/>
            <person name="Toyoda A."/>
            <person name="Minakuchi Y."/>
            <person name="Abe K."/>
            <person name="Yokota A."/>
            <person name="Yabe S."/>
        </authorList>
    </citation>
    <scope>NUCLEOTIDE SEQUENCE [LARGE SCALE GENOMIC DNA]</scope>
    <source>
        <strain evidence="3">Uno11</strain>
    </source>
</reference>
<evidence type="ECO:0000313" key="3">
    <source>
        <dbReference type="Proteomes" id="UP000287188"/>
    </source>
</evidence>
<feature type="transmembrane region" description="Helical" evidence="1">
    <location>
        <begin position="128"/>
        <end position="150"/>
    </location>
</feature>
<dbReference type="OrthoDB" id="154938at2"/>
<feature type="transmembrane region" description="Helical" evidence="1">
    <location>
        <begin position="170"/>
        <end position="192"/>
    </location>
</feature>
<evidence type="ECO:0000256" key="1">
    <source>
        <dbReference type="SAM" id="Phobius"/>
    </source>
</evidence>
<protein>
    <submittedName>
        <fullName evidence="2">Uncharacterized protein</fullName>
    </submittedName>
</protein>
<keyword evidence="1" id="KW-1133">Transmembrane helix</keyword>
<dbReference type="EMBL" id="BIFS01000001">
    <property type="protein sequence ID" value="GCE21353.1"/>
    <property type="molecule type" value="Genomic_DNA"/>
</dbReference>
<proteinExistence type="predicted"/>
<comment type="caution">
    <text evidence="2">The sequence shown here is derived from an EMBL/GenBank/DDBJ whole genome shotgun (WGS) entry which is preliminary data.</text>
</comment>
<organism evidence="2 3">
    <name type="scientific">Dictyobacter kobayashii</name>
    <dbReference type="NCBI Taxonomy" id="2014872"/>
    <lineage>
        <taxon>Bacteria</taxon>
        <taxon>Bacillati</taxon>
        <taxon>Chloroflexota</taxon>
        <taxon>Ktedonobacteria</taxon>
        <taxon>Ktedonobacterales</taxon>
        <taxon>Dictyobacteraceae</taxon>
        <taxon>Dictyobacter</taxon>
    </lineage>
</organism>
<feature type="transmembrane region" description="Helical" evidence="1">
    <location>
        <begin position="62"/>
        <end position="86"/>
    </location>
</feature>
<dbReference type="RefSeq" id="WP_126552971.1">
    <property type="nucleotide sequence ID" value="NZ_BIFS01000001.1"/>
</dbReference>
<dbReference type="Proteomes" id="UP000287188">
    <property type="component" value="Unassembled WGS sequence"/>
</dbReference>
<feature type="transmembrane region" description="Helical" evidence="1">
    <location>
        <begin position="98"/>
        <end position="116"/>
    </location>
</feature>
<feature type="transmembrane region" description="Helical" evidence="1">
    <location>
        <begin position="20"/>
        <end position="42"/>
    </location>
</feature>
<keyword evidence="3" id="KW-1185">Reference proteome</keyword>
<keyword evidence="1" id="KW-0812">Transmembrane</keyword>
<evidence type="ECO:0000313" key="2">
    <source>
        <dbReference type="EMBL" id="GCE21353.1"/>
    </source>
</evidence>
<sequence>MKPEDVTNAITNALVQGGSLWLVATIVAFLPVLWTMTLMLHLGRPYVLRTLRRCGLRLGADVWWMSYLLMRDAVLLITFALSWVFFAPNLVVNNTLPITGPLAALCLLLALAVKLSRRVDDDVTAYRWATAFLVLGATLYYGVQVFAIEANSQTYLAGFGQIFTSSSNPVVALVIMWISLAGVAVIAGWLFVRALQSANRTMARRLATSSKPQSVAEPTPVAP</sequence>
<gene>
    <name evidence="2" type="ORF">KDK_51530</name>
</gene>
<dbReference type="AlphaFoldDB" id="A0A402AQB6"/>
<name>A0A402AQB6_9CHLR</name>